<dbReference type="EMBL" id="SSWL01000003">
    <property type="protein sequence ID" value="THJ30199.1"/>
    <property type="molecule type" value="Genomic_DNA"/>
</dbReference>
<comment type="caution">
    <text evidence="1">The sequence shown here is derived from an EMBL/GenBank/DDBJ whole genome shotgun (WGS) entry which is preliminary data.</text>
</comment>
<sequence length="169" mass="18266">MTLITNHYPNPLFNSRGALPSPTGGSGTITCIDARRQLQLQSTDAGGVQAAQALTGLPASTRMVFQFSYWTSDKSLRNGCLCIIGSMASGWTELARGGNPQSNGVAGTVTIEFTTPQDANGTRIVFDSPLKTGAVTVFDRPTLMTKTDWDWWQRNNHDRLLSGDLMPLS</sequence>
<organism evidence="1 2">
    <name type="scientific">Bifidobacterium longum subsp. infantis</name>
    <dbReference type="NCBI Taxonomy" id="1682"/>
    <lineage>
        <taxon>Bacteria</taxon>
        <taxon>Bacillati</taxon>
        <taxon>Actinomycetota</taxon>
        <taxon>Actinomycetes</taxon>
        <taxon>Bifidobacteriales</taxon>
        <taxon>Bifidobacteriaceae</taxon>
        <taxon>Bifidobacterium</taxon>
    </lineage>
</organism>
<gene>
    <name evidence="1" type="ORF">E6L38_02390</name>
</gene>
<dbReference type="AlphaFoldDB" id="A0A4S5BDW5"/>
<accession>A0A4S5BDW5</accession>
<dbReference type="RefSeq" id="WP_136500200.1">
    <property type="nucleotide sequence ID" value="NZ_SSWL01000003.1"/>
</dbReference>
<name>A0A4S5BDW5_BIFLI</name>
<proteinExistence type="predicted"/>
<evidence type="ECO:0000313" key="1">
    <source>
        <dbReference type="EMBL" id="THJ30199.1"/>
    </source>
</evidence>
<reference evidence="1 2" key="1">
    <citation type="submission" date="2019-04" db="EMBL/GenBank/DDBJ databases">
        <title>Genome Announcement To Ensure Probiotic Safety of Bifidobacterium longum subsp infantis UBBI-01.</title>
        <authorList>
            <person name="Sulthana A."/>
            <person name="Lakshmi S.G."/>
            <person name="Madempudi R.S."/>
        </authorList>
    </citation>
    <scope>NUCLEOTIDE SEQUENCE [LARGE SCALE GENOMIC DNA]</scope>
    <source>
        <strain evidence="1 2">UBBI-01</strain>
    </source>
</reference>
<protein>
    <submittedName>
        <fullName evidence="1">Uncharacterized protein</fullName>
    </submittedName>
</protein>
<evidence type="ECO:0000313" key="2">
    <source>
        <dbReference type="Proteomes" id="UP000306697"/>
    </source>
</evidence>
<dbReference type="Proteomes" id="UP000306697">
    <property type="component" value="Unassembled WGS sequence"/>
</dbReference>